<protein>
    <submittedName>
        <fullName evidence="2">Uncharacterized protein</fullName>
    </submittedName>
</protein>
<dbReference type="PANTHER" id="PTHR28110">
    <property type="entry name" value="TRANSMEMBRANE PROTEIN"/>
    <property type="match status" value="1"/>
</dbReference>
<proteinExistence type="predicted"/>
<dbReference type="PANTHER" id="PTHR28110:SF1">
    <property type="entry name" value="TRANSMEMBRANE PROTEIN"/>
    <property type="match status" value="1"/>
</dbReference>
<dbReference type="InterPro" id="IPR055323">
    <property type="entry name" value="C57A10.07/YOR238W"/>
</dbReference>
<dbReference type="STRING" id="554065.E1ZTL0"/>
<accession>E1ZTL0</accession>
<reference evidence="2 3" key="1">
    <citation type="journal article" date="2010" name="Plant Cell">
        <title>The Chlorella variabilis NC64A genome reveals adaptation to photosymbiosis, coevolution with viruses, and cryptic sex.</title>
        <authorList>
            <person name="Blanc G."/>
            <person name="Duncan G."/>
            <person name="Agarkova I."/>
            <person name="Borodovsky M."/>
            <person name="Gurnon J."/>
            <person name="Kuo A."/>
            <person name="Lindquist E."/>
            <person name="Lucas S."/>
            <person name="Pangilinan J."/>
            <person name="Polle J."/>
            <person name="Salamov A."/>
            <person name="Terry A."/>
            <person name="Yamada T."/>
            <person name="Dunigan D.D."/>
            <person name="Grigoriev I.V."/>
            <person name="Claverie J.M."/>
            <person name="Van Etten J.L."/>
        </authorList>
    </citation>
    <scope>NUCLEOTIDE SEQUENCE [LARGE SCALE GENOMIC DNA]</scope>
    <source>
        <strain evidence="2 3">NC64A</strain>
    </source>
</reference>
<evidence type="ECO:0000313" key="3">
    <source>
        <dbReference type="Proteomes" id="UP000008141"/>
    </source>
</evidence>
<dbReference type="eggNOG" id="KOG4533">
    <property type="taxonomic scope" value="Eukaryota"/>
</dbReference>
<dbReference type="FunCoup" id="E1ZTL0">
    <property type="interactions" value="464"/>
</dbReference>
<dbReference type="OMA" id="DLYGCHG"/>
<sequence length="281" mass="31369">MSSGQRRALAAARRAGSGTALHRKGQERSFPVSHLRNLVLVACHSVYTGLDFHESEEKSSWFLLDYQKVPGQTHSFVEHIQLGVKEAAADKDALLLFSGGKTRRDAGPRAEGEGYWLVAEAAKWYGNEEVRDRAASCLVCVAFMQDRARDSLENLLFGLCRFYELVGRYPEFVVVVGYDFKKHRFSTLHRTALRLPEEGFRYEGTPALNSGALKGEEATVAAFEADPYGCSQELVAKRQQRDPFGRLCHLPACRRCPDMAELLQHCGPQTYDGPLPWDGTA</sequence>
<keyword evidence="3" id="KW-1185">Reference proteome</keyword>
<dbReference type="KEGG" id="cvr:CHLNCDRAFT_28621"/>
<feature type="region of interest" description="Disordered" evidence="1">
    <location>
        <begin position="1"/>
        <end position="26"/>
    </location>
</feature>
<dbReference type="InParanoid" id="E1ZTL0"/>
<dbReference type="EMBL" id="GL433872">
    <property type="protein sequence ID" value="EFN50826.1"/>
    <property type="molecule type" value="Genomic_DNA"/>
</dbReference>
<evidence type="ECO:0000313" key="2">
    <source>
        <dbReference type="EMBL" id="EFN50826.1"/>
    </source>
</evidence>
<dbReference type="Proteomes" id="UP000008141">
    <property type="component" value="Unassembled WGS sequence"/>
</dbReference>
<feature type="compositionally biased region" description="Low complexity" evidence="1">
    <location>
        <begin position="1"/>
        <end position="15"/>
    </location>
</feature>
<organism evidence="3">
    <name type="scientific">Chlorella variabilis</name>
    <name type="common">Green alga</name>
    <dbReference type="NCBI Taxonomy" id="554065"/>
    <lineage>
        <taxon>Eukaryota</taxon>
        <taxon>Viridiplantae</taxon>
        <taxon>Chlorophyta</taxon>
        <taxon>core chlorophytes</taxon>
        <taxon>Trebouxiophyceae</taxon>
        <taxon>Chlorellales</taxon>
        <taxon>Chlorellaceae</taxon>
        <taxon>Chlorella clade</taxon>
        <taxon>Chlorella</taxon>
    </lineage>
</organism>
<dbReference type="RefSeq" id="XP_005842928.1">
    <property type="nucleotide sequence ID" value="XM_005842866.1"/>
</dbReference>
<dbReference type="GeneID" id="17350287"/>
<dbReference type="AlphaFoldDB" id="E1ZTL0"/>
<dbReference type="OrthoDB" id="4347at2759"/>
<gene>
    <name evidence="2" type="ORF">CHLNCDRAFT_28621</name>
</gene>
<dbReference type="GO" id="GO:0005737">
    <property type="term" value="C:cytoplasm"/>
    <property type="evidence" value="ECO:0007669"/>
    <property type="project" value="TreeGrafter"/>
</dbReference>
<evidence type="ECO:0000256" key="1">
    <source>
        <dbReference type="SAM" id="MobiDB-lite"/>
    </source>
</evidence>
<name>E1ZTL0_CHLVA</name>